<dbReference type="KEGG" id="beq:BEWA_023430"/>
<protein>
    <submittedName>
        <fullName evidence="2">Uncharacterized protein</fullName>
    </submittedName>
</protein>
<feature type="transmembrane region" description="Helical" evidence="1">
    <location>
        <begin position="102"/>
        <end position="129"/>
    </location>
</feature>
<sequence length="191" mass="20880">MEIDCSNTFLGDVFGKHFDGDVAIDCFGAKRRNVISRYNRKPEVYKSTAQSLSDLLREGATSIYSSLTQVQREAKGEHVDAVTQDEKDDHSKVNVRQVWNSMLCISGAGLGMLSLSLLGIFGVCAAAGVSCSALVCKKCLQKHEVGQGHDCGIVPLNVSNEYKPSTLANHSRPGFYSATEYIPIYGQTFKY</sequence>
<dbReference type="GeneID" id="15806866"/>
<name>L0AX79_THEEQ</name>
<keyword evidence="1" id="KW-1133">Transmembrane helix</keyword>
<keyword evidence="3" id="KW-1185">Reference proteome</keyword>
<keyword evidence="1" id="KW-0812">Transmembrane</keyword>
<gene>
    <name evidence="2" type="ORF">BEWA_023430</name>
</gene>
<dbReference type="VEuPathDB" id="PiroplasmaDB:BEWA_023430"/>
<organism evidence="2 3">
    <name type="scientific">Theileria equi strain WA</name>
    <dbReference type="NCBI Taxonomy" id="1537102"/>
    <lineage>
        <taxon>Eukaryota</taxon>
        <taxon>Sar</taxon>
        <taxon>Alveolata</taxon>
        <taxon>Apicomplexa</taxon>
        <taxon>Aconoidasida</taxon>
        <taxon>Piroplasmida</taxon>
        <taxon>Theileriidae</taxon>
        <taxon>Theileria</taxon>
    </lineage>
</organism>
<dbReference type="EMBL" id="CP001669">
    <property type="protein sequence ID" value="AFZ79494.1"/>
    <property type="molecule type" value="Genomic_DNA"/>
</dbReference>
<evidence type="ECO:0000313" key="2">
    <source>
        <dbReference type="EMBL" id="AFZ79494.1"/>
    </source>
</evidence>
<accession>L0AX79</accession>
<evidence type="ECO:0000313" key="3">
    <source>
        <dbReference type="Proteomes" id="UP000031512"/>
    </source>
</evidence>
<dbReference type="AlphaFoldDB" id="L0AX79"/>
<dbReference type="Proteomes" id="UP000031512">
    <property type="component" value="Chromosome 1"/>
</dbReference>
<dbReference type="eggNOG" id="ENOG502TN3D">
    <property type="taxonomic scope" value="Eukaryota"/>
</dbReference>
<dbReference type="RefSeq" id="XP_004829160.1">
    <property type="nucleotide sequence ID" value="XM_004829103.1"/>
</dbReference>
<evidence type="ECO:0000256" key="1">
    <source>
        <dbReference type="SAM" id="Phobius"/>
    </source>
</evidence>
<proteinExistence type="predicted"/>
<keyword evidence="1" id="KW-0472">Membrane</keyword>
<reference evidence="2 3" key="1">
    <citation type="journal article" date="2012" name="BMC Genomics">
        <title>Comparative genomic analysis and phylogenetic position of Theileria equi.</title>
        <authorList>
            <person name="Kappmeyer L.S."/>
            <person name="Thiagarajan M."/>
            <person name="Herndon D.R."/>
            <person name="Ramsay J.D."/>
            <person name="Caler E."/>
            <person name="Djikeng A."/>
            <person name="Gillespie J.J."/>
            <person name="Lau A.O."/>
            <person name="Roalson E.H."/>
            <person name="Silva J.C."/>
            <person name="Silva M.G."/>
            <person name="Suarez C.E."/>
            <person name="Ueti M.W."/>
            <person name="Nene V.M."/>
            <person name="Mealey R.H."/>
            <person name="Knowles D.P."/>
            <person name="Brayton K.A."/>
        </authorList>
    </citation>
    <scope>NUCLEOTIDE SEQUENCE [LARGE SCALE GENOMIC DNA]</scope>
    <source>
        <strain evidence="2 3">WA</strain>
    </source>
</reference>